<dbReference type="InterPro" id="IPR000212">
    <property type="entry name" value="DNA_helicase_UvrD/REP"/>
</dbReference>
<comment type="subunit">
    <text evidence="11">Homodimer.</text>
</comment>
<dbReference type="CDD" id="cd17932">
    <property type="entry name" value="DEXQc_UvrD"/>
    <property type="match status" value="1"/>
</dbReference>
<keyword evidence="4 11" id="KW-0378">Hydrolase</keyword>
<dbReference type="HAMAP" id="MF_01920">
    <property type="entry name" value="Helicase_Rep"/>
    <property type="match status" value="1"/>
</dbReference>
<evidence type="ECO:0000256" key="12">
    <source>
        <dbReference type="PROSITE-ProRule" id="PRU00560"/>
    </source>
</evidence>
<evidence type="ECO:0000256" key="11">
    <source>
        <dbReference type="HAMAP-Rule" id="MF_01920"/>
    </source>
</evidence>
<dbReference type="GO" id="GO:0000725">
    <property type="term" value="P:recombinational repair"/>
    <property type="evidence" value="ECO:0007669"/>
    <property type="project" value="TreeGrafter"/>
</dbReference>
<name>Q46538_DICNO</name>
<proteinExistence type="inferred from homology"/>
<evidence type="ECO:0000259" key="14">
    <source>
        <dbReference type="PROSITE" id="PS51217"/>
    </source>
</evidence>
<feature type="domain" description="UvrD-like helicase ATP-binding" evidence="13">
    <location>
        <begin position="24"/>
        <end position="300"/>
    </location>
</feature>
<feature type="binding site" evidence="12">
    <location>
        <begin position="45"/>
        <end position="52"/>
    </location>
    <ligand>
        <name>ATP</name>
        <dbReference type="ChEBI" id="CHEBI:30616"/>
    </ligand>
</feature>
<organism evidence="15">
    <name type="scientific">Dichelobacter nodosus</name>
    <name type="common">Bacteroides nodosus</name>
    <dbReference type="NCBI Taxonomy" id="870"/>
    <lineage>
        <taxon>Bacteria</taxon>
        <taxon>Pseudomonadati</taxon>
        <taxon>Pseudomonadota</taxon>
        <taxon>Gammaproteobacteria</taxon>
        <taxon>Cardiobacteriales</taxon>
        <taxon>Cardiobacteriaceae</taxon>
        <taxon>Dichelobacter</taxon>
    </lineage>
</organism>
<dbReference type="Gene3D" id="3.40.50.300">
    <property type="entry name" value="P-loop containing nucleotide triphosphate hydrolases"/>
    <property type="match status" value="2"/>
</dbReference>
<dbReference type="InterPro" id="IPR027417">
    <property type="entry name" value="P-loop_NTPase"/>
</dbReference>
<evidence type="ECO:0000256" key="7">
    <source>
        <dbReference type="ARBA" id="ARBA00023125"/>
    </source>
</evidence>
<evidence type="ECO:0000259" key="13">
    <source>
        <dbReference type="PROSITE" id="PS51198"/>
    </source>
</evidence>
<evidence type="ECO:0000256" key="3">
    <source>
        <dbReference type="ARBA" id="ARBA00022741"/>
    </source>
</evidence>
<evidence type="ECO:0000256" key="1">
    <source>
        <dbReference type="ARBA" id="ARBA00009922"/>
    </source>
</evidence>
<dbReference type="Gene3D" id="1.10.486.10">
    <property type="entry name" value="PCRA, domain 4"/>
    <property type="match status" value="1"/>
</dbReference>
<dbReference type="PANTHER" id="PTHR11070">
    <property type="entry name" value="UVRD / RECB / PCRA DNA HELICASE FAMILY MEMBER"/>
    <property type="match status" value="1"/>
</dbReference>
<evidence type="ECO:0000256" key="2">
    <source>
        <dbReference type="ARBA" id="ARBA00022705"/>
    </source>
</evidence>
<reference evidence="15" key="2">
    <citation type="submission" date="1996-05" db="EMBL/GenBank/DDBJ databases">
        <authorList>
            <person name="Sinistaj M."/>
        </authorList>
    </citation>
    <scope>NUCLEOTIDE SEQUENCE</scope>
    <source>
        <strain evidence="15">VCS1001</strain>
    </source>
</reference>
<dbReference type="InterPro" id="IPR014017">
    <property type="entry name" value="DNA_helicase_UvrD-like_C"/>
</dbReference>
<accession>Q46538</accession>
<keyword evidence="7 11" id="KW-0238">DNA-binding</keyword>
<dbReference type="GO" id="GO:0005829">
    <property type="term" value="C:cytosol"/>
    <property type="evidence" value="ECO:0007669"/>
    <property type="project" value="TreeGrafter"/>
</dbReference>
<evidence type="ECO:0000256" key="6">
    <source>
        <dbReference type="ARBA" id="ARBA00022840"/>
    </source>
</evidence>
<protein>
    <recommendedName>
        <fullName evidence="11">ATP-dependent DNA helicase Rep</fullName>
        <ecNumber evidence="11">5.6.2.4</ecNumber>
    </recommendedName>
    <alternativeName>
        <fullName evidence="11">DNA 3'-5' helicase Rep</fullName>
    </alternativeName>
</protein>
<dbReference type="EMBL" id="U59112">
    <property type="protein sequence ID" value="AAB02825.1"/>
    <property type="molecule type" value="Genomic_DNA"/>
</dbReference>
<keyword evidence="8 11" id="KW-0413">Isomerase</keyword>
<comment type="catalytic activity">
    <reaction evidence="10 11">
        <text>ATP + H2O = ADP + phosphate + H(+)</text>
        <dbReference type="Rhea" id="RHEA:13065"/>
        <dbReference type="ChEBI" id="CHEBI:15377"/>
        <dbReference type="ChEBI" id="CHEBI:15378"/>
        <dbReference type="ChEBI" id="CHEBI:30616"/>
        <dbReference type="ChEBI" id="CHEBI:43474"/>
        <dbReference type="ChEBI" id="CHEBI:456216"/>
        <dbReference type="EC" id="5.6.2.4"/>
    </reaction>
</comment>
<evidence type="ECO:0000256" key="4">
    <source>
        <dbReference type="ARBA" id="ARBA00022801"/>
    </source>
</evidence>
<dbReference type="PROSITE" id="PS51198">
    <property type="entry name" value="UVRD_HELICASE_ATP_BIND"/>
    <property type="match status" value="1"/>
</dbReference>
<keyword evidence="6 11" id="KW-0067">ATP-binding</keyword>
<sequence>MVDNFAPTLSRNNPFIYWIYFVFDQLNPQQRAAVLYLDSPLLVIAGAGSGKTGVITEKIAYLIESAHYDAPNVCAVTFTNKAAREMLARSRARLKKRAHGLTIATFHRLGLMMLERDFAKANRRRGFSIFDQHDSLTLLRELCHNDDDAFLRRMQQHISAFKNANVLPEETASLMIDDETAAQAAKIYCAYCERLQAYNAVDFDDLLLLPTRLLKTDAAVRGFWQEKIRYLFVDEYQDTNNCQYALMQLIVGAGGALTAVGDDDQSIYALRGAQVKNLQYLQEDYPQLHIIKLEQNYRCHHKILQAANTLIAHNPHLVEKRLWSQLERGDGVCVFAARNDEAEAERIASAIYQQKLRTQAAWQNFAVLYRSNFQARAIEQALRDVSIPYQISGGTSFYEHSEIRDLLAYLRLINNPEDDAAFLRICNVPKREIGTKTLTVLGEYAAKRQCCLFYAATELGLATLLSARAAMSVQQFCQWIEEKQKEAETALPSALLQTVIDEVAYREYIEANEAPAKAEKRWARVEELIAWLVRLEEEERYQSLAGLMRHVLLLDILEHQDKQKDGVQLMTLHAAKGLEFPYVYIAGVEEDLLPHHHCGESEEAIAEERRLLYVGMTRAKFQLTLSYAKQRRHGKNWEASTASRFLQELPEEGIDWQDGRRAIDEQALNEKREEMFSTLRQMFEM</sequence>
<dbReference type="InterPro" id="IPR013986">
    <property type="entry name" value="DExx_box_DNA_helicase_dom_sf"/>
</dbReference>
<dbReference type="PROSITE" id="PS51217">
    <property type="entry name" value="UVRD_HELICASE_CTER"/>
    <property type="match status" value="1"/>
</dbReference>
<dbReference type="PANTHER" id="PTHR11070:SF64">
    <property type="entry name" value="ATP-DEPENDENT DNA HELICASE REP"/>
    <property type="match status" value="1"/>
</dbReference>
<dbReference type="InterPro" id="IPR005752">
    <property type="entry name" value="Helicase_Rep"/>
</dbReference>
<dbReference type="EC" id="5.6.2.4" evidence="11"/>
<dbReference type="GO" id="GO:0006260">
    <property type="term" value="P:DNA replication"/>
    <property type="evidence" value="ECO:0007669"/>
    <property type="project" value="UniProtKB-UniRule"/>
</dbReference>
<dbReference type="Pfam" id="PF13361">
    <property type="entry name" value="UvrD_C"/>
    <property type="match status" value="1"/>
</dbReference>
<reference evidence="15" key="1">
    <citation type="journal article" date="1995" name="Mol. Microbiol.">
        <title>A multiple site-specific DNA-inversion model for the control of Omp1 phase and antigenic variation in Dichelobacter nodosus.</title>
        <authorList>
            <person name="Moses E.K."/>
            <person name="Good R.T."/>
            <person name="Sinistaj M."/>
            <person name="Billington S.J."/>
            <person name="Langford C.J."/>
            <person name="Rood J.I."/>
        </authorList>
    </citation>
    <scope>NUCLEOTIDE SEQUENCE</scope>
    <source>
        <strain evidence="15">VCS1001</strain>
    </source>
</reference>
<dbReference type="CDD" id="cd18807">
    <property type="entry name" value="SF1_C_UvrD"/>
    <property type="match status" value="1"/>
</dbReference>
<keyword evidence="5 11" id="KW-0347">Helicase</keyword>
<dbReference type="GO" id="GO:0003697">
    <property type="term" value="F:single-stranded DNA binding"/>
    <property type="evidence" value="ECO:0007669"/>
    <property type="project" value="UniProtKB-UniRule"/>
</dbReference>
<evidence type="ECO:0000313" key="15">
    <source>
        <dbReference type="EMBL" id="AAB02825.1"/>
    </source>
</evidence>
<gene>
    <name evidence="11" type="primary">rep</name>
</gene>
<dbReference type="InterPro" id="IPR014016">
    <property type="entry name" value="UvrD-like_ATP-bd"/>
</dbReference>
<keyword evidence="2 11" id="KW-0235">DNA replication</keyword>
<comment type="function">
    <text evidence="11">Rep helicase is a single-stranded DNA-dependent ATPase involved in DNA replication; it can initiate unwinding at a nick in the DNA. It binds to the single-stranded DNA and acts in a progressive fashion along the DNA in the 3' to 5' direction.</text>
</comment>
<comment type="catalytic activity">
    <reaction evidence="9 11">
        <text>Couples ATP hydrolysis with the unwinding of duplex DNA by translocating in the 3'-5' direction.</text>
        <dbReference type="EC" id="5.6.2.4"/>
    </reaction>
</comment>
<dbReference type="SUPFAM" id="SSF52540">
    <property type="entry name" value="P-loop containing nucleoside triphosphate hydrolases"/>
    <property type="match status" value="1"/>
</dbReference>
<dbReference type="GO" id="GO:0005524">
    <property type="term" value="F:ATP binding"/>
    <property type="evidence" value="ECO:0007669"/>
    <property type="project" value="UniProtKB-UniRule"/>
</dbReference>
<evidence type="ECO:0000256" key="10">
    <source>
        <dbReference type="ARBA" id="ARBA00048988"/>
    </source>
</evidence>
<feature type="domain" description="UvrD-like helicase C-terminal" evidence="14">
    <location>
        <begin position="301"/>
        <end position="577"/>
    </location>
</feature>
<evidence type="ECO:0000256" key="8">
    <source>
        <dbReference type="ARBA" id="ARBA00023235"/>
    </source>
</evidence>
<dbReference type="Pfam" id="PF00580">
    <property type="entry name" value="UvrD-helicase"/>
    <property type="match status" value="1"/>
</dbReference>
<dbReference type="AlphaFoldDB" id="Q46538"/>
<dbReference type="GO" id="GO:0043138">
    <property type="term" value="F:3'-5' DNA helicase activity"/>
    <property type="evidence" value="ECO:0007669"/>
    <property type="project" value="UniProtKB-UniRule"/>
</dbReference>
<dbReference type="GO" id="GO:0016887">
    <property type="term" value="F:ATP hydrolysis activity"/>
    <property type="evidence" value="ECO:0007669"/>
    <property type="project" value="RHEA"/>
</dbReference>
<evidence type="ECO:0000256" key="5">
    <source>
        <dbReference type="ARBA" id="ARBA00022806"/>
    </source>
</evidence>
<dbReference type="Gene3D" id="1.10.10.160">
    <property type="match status" value="1"/>
</dbReference>
<feature type="binding site" evidence="11">
    <location>
        <position position="298"/>
    </location>
    <ligand>
        <name>ATP</name>
        <dbReference type="ChEBI" id="CHEBI:30616"/>
    </ligand>
</feature>
<evidence type="ECO:0000256" key="9">
    <source>
        <dbReference type="ARBA" id="ARBA00034617"/>
    </source>
</evidence>
<comment type="similarity">
    <text evidence="1 11">Belongs to the helicase family. UvrD subfamily.</text>
</comment>
<keyword evidence="3 11" id="KW-0547">Nucleotide-binding</keyword>